<comment type="caution">
    <text evidence="2">The sequence shown here is derived from an EMBL/GenBank/DDBJ whole genome shotgun (WGS) entry which is preliminary data.</text>
</comment>
<dbReference type="GO" id="GO:0045892">
    <property type="term" value="P:negative regulation of DNA-templated transcription"/>
    <property type="evidence" value="ECO:0007669"/>
    <property type="project" value="UniProtKB-ARBA"/>
</dbReference>
<dbReference type="GO" id="GO:0046872">
    <property type="term" value="F:metal ion binding"/>
    <property type="evidence" value="ECO:0007669"/>
    <property type="project" value="InterPro"/>
</dbReference>
<organism evidence="2 3">
    <name type="scientific">Micavibrio aeruginosavorus</name>
    <dbReference type="NCBI Taxonomy" id="349221"/>
    <lineage>
        <taxon>Bacteria</taxon>
        <taxon>Pseudomonadati</taxon>
        <taxon>Bdellovibrionota</taxon>
        <taxon>Bdellovibrionia</taxon>
        <taxon>Bdellovibrionales</taxon>
        <taxon>Pseudobdellovibrionaceae</taxon>
        <taxon>Micavibrio</taxon>
    </lineage>
</organism>
<evidence type="ECO:0008006" key="4">
    <source>
        <dbReference type="Google" id="ProtNLM"/>
    </source>
</evidence>
<sequence>MAVEKHPSHDAEIKRLNRIAGQVEGIKRMIEEGRYCPEILSQLRAVRSAVKGIETEILRRHLSSCVASAMQSGDEASRTKSINEVTSLFSKFEE</sequence>
<dbReference type="GO" id="GO:0003677">
    <property type="term" value="F:DNA binding"/>
    <property type="evidence" value="ECO:0007669"/>
    <property type="project" value="InterPro"/>
</dbReference>
<gene>
    <name evidence="2" type="ORF">DI626_10875</name>
</gene>
<dbReference type="EMBL" id="QFNK01000306">
    <property type="protein sequence ID" value="PZO81394.1"/>
    <property type="molecule type" value="Genomic_DNA"/>
</dbReference>
<dbReference type="AlphaFoldDB" id="A0A2W4ZG97"/>
<dbReference type="InterPro" id="IPR038390">
    <property type="entry name" value="Metal_Tscrpt_repr_sf"/>
</dbReference>
<comment type="similarity">
    <text evidence="1">Belongs to the FrmR/RcnR family.</text>
</comment>
<protein>
    <recommendedName>
        <fullName evidence="4">Transcriptional regulator</fullName>
    </recommendedName>
</protein>
<dbReference type="PANTHER" id="PTHR33677">
    <property type="entry name" value="TRANSCRIPTIONAL REPRESSOR FRMR-RELATED"/>
    <property type="match status" value="1"/>
</dbReference>
<reference evidence="2 3" key="1">
    <citation type="submission" date="2017-08" db="EMBL/GenBank/DDBJ databases">
        <title>Infants hospitalized years apart are colonized by the same room-sourced microbial strains.</title>
        <authorList>
            <person name="Brooks B."/>
            <person name="Olm M.R."/>
            <person name="Firek B.A."/>
            <person name="Baker R."/>
            <person name="Thomas B.C."/>
            <person name="Morowitz M.J."/>
            <person name="Banfield J.F."/>
        </authorList>
    </citation>
    <scope>NUCLEOTIDE SEQUENCE [LARGE SCALE GENOMIC DNA]</scope>
    <source>
        <strain evidence="2">S2_018_000_R2_104</strain>
    </source>
</reference>
<evidence type="ECO:0000313" key="3">
    <source>
        <dbReference type="Proteomes" id="UP000249557"/>
    </source>
</evidence>
<dbReference type="InterPro" id="IPR003735">
    <property type="entry name" value="Metal_Tscrpt_repr"/>
</dbReference>
<name>A0A2W4ZG97_9BACT</name>
<dbReference type="CDD" id="cd10148">
    <property type="entry name" value="CsoR-like_DUF156"/>
    <property type="match status" value="1"/>
</dbReference>
<dbReference type="Pfam" id="PF02583">
    <property type="entry name" value="Trns_repr_metal"/>
    <property type="match status" value="1"/>
</dbReference>
<accession>A0A2W4ZG97</accession>
<dbReference type="Proteomes" id="UP000249557">
    <property type="component" value="Unassembled WGS sequence"/>
</dbReference>
<evidence type="ECO:0000256" key="1">
    <source>
        <dbReference type="ARBA" id="ARBA00005260"/>
    </source>
</evidence>
<proteinExistence type="inferred from homology"/>
<evidence type="ECO:0000313" key="2">
    <source>
        <dbReference type="EMBL" id="PZO81394.1"/>
    </source>
</evidence>
<dbReference type="Gene3D" id="1.20.58.1000">
    <property type="entry name" value="Metal-sensitive repressor, helix protomer"/>
    <property type="match status" value="1"/>
</dbReference>